<evidence type="ECO:0000313" key="2">
    <source>
        <dbReference type="EMBL" id="MFC0179497.1"/>
    </source>
</evidence>
<keyword evidence="3" id="KW-1185">Reference proteome</keyword>
<dbReference type="InterPro" id="IPR028082">
    <property type="entry name" value="Peripla_BP_I"/>
</dbReference>
<dbReference type="RefSeq" id="WP_385876598.1">
    <property type="nucleotide sequence ID" value="NZ_JBHLXE010000052.1"/>
</dbReference>
<evidence type="ECO:0000313" key="3">
    <source>
        <dbReference type="Proteomes" id="UP001589758"/>
    </source>
</evidence>
<accession>A0ABV6C939</accession>
<name>A0ABV6C939_9GAMM</name>
<comment type="caution">
    <text evidence="2">The sequence shown here is derived from an EMBL/GenBank/DDBJ whole genome shotgun (WGS) entry which is preliminary data.</text>
</comment>
<dbReference type="Gene3D" id="3.40.50.2300">
    <property type="match status" value="2"/>
</dbReference>
<keyword evidence="1" id="KW-0732">Signal</keyword>
<dbReference type="EMBL" id="JBHLXE010000052">
    <property type="protein sequence ID" value="MFC0179497.1"/>
    <property type="molecule type" value="Genomic_DNA"/>
</dbReference>
<dbReference type="InterPro" id="IPR007487">
    <property type="entry name" value="ABC_transpt-TYRBP-like"/>
</dbReference>
<proteinExistence type="predicted"/>
<dbReference type="PANTHER" id="PTHR35271:SF1">
    <property type="entry name" value="ABC TRANSPORTER, SUBSTRATE-BINDING LIPOPROTEIN"/>
    <property type="match status" value="1"/>
</dbReference>
<feature type="chain" id="PRO_5047341403" evidence="1">
    <location>
        <begin position="29"/>
        <end position="326"/>
    </location>
</feature>
<dbReference type="CDD" id="cd06325">
    <property type="entry name" value="PBP1_ABC_unchar_transporter"/>
    <property type="match status" value="1"/>
</dbReference>
<organism evidence="2 3">
    <name type="scientific">Thorsellia kenyensis</name>
    <dbReference type="NCBI Taxonomy" id="1549888"/>
    <lineage>
        <taxon>Bacteria</taxon>
        <taxon>Pseudomonadati</taxon>
        <taxon>Pseudomonadota</taxon>
        <taxon>Gammaproteobacteria</taxon>
        <taxon>Enterobacterales</taxon>
        <taxon>Thorselliaceae</taxon>
        <taxon>Thorsellia</taxon>
    </lineage>
</organism>
<protein>
    <submittedName>
        <fullName evidence="2">ABC transporter substrate-binding protein</fullName>
    </submittedName>
</protein>
<gene>
    <name evidence="2" type="ORF">ACFFIT_05225</name>
</gene>
<dbReference type="Pfam" id="PF04392">
    <property type="entry name" value="ABC_sub_bind"/>
    <property type="match status" value="1"/>
</dbReference>
<evidence type="ECO:0000256" key="1">
    <source>
        <dbReference type="SAM" id="SignalP"/>
    </source>
</evidence>
<dbReference type="Proteomes" id="UP001589758">
    <property type="component" value="Unassembled WGS sequence"/>
</dbReference>
<sequence>MLKFQTKSTYTLRTLITALLFTPLFSLAAENYAVSVTAIVDHPALNSIRDGVKDQLKEEGFEEGKNLTWEYQSAQGNTGTAAQIARKFVGDNPNVIVPIATPSAQATAAVTKDIPIVFSGITDPVAAQLVPALGASGTNITGVTDELDTEKQIQLIKRIAPSAKTVGIVYNPSEANSAIVVEKMRKLLPNHGLSLVEAAAPKTVDVGPAAQSLVGKADVIYTSTDNNVVSAYESLVKVGNEADIPLVAADADSVTRGAIAAYGINYYEHGKQSGKLVAKILRGEKPGELPIEKADKLELILNKKAALEQSVTLSEELISEAVKILE</sequence>
<feature type="signal peptide" evidence="1">
    <location>
        <begin position="1"/>
        <end position="28"/>
    </location>
</feature>
<reference evidence="2 3" key="1">
    <citation type="submission" date="2024-09" db="EMBL/GenBank/DDBJ databases">
        <authorList>
            <person name="Sun Q."/>
            <person name="Mori K."/>
        </authorList>
    </citation>
    <scope>NUCLEOTIDE SEQUENCE [LARGE SCALE GENOMIC DNA]</scope>
    <source>
        <strain evidence="2 3">CCM 8545</strain>
    </source>
</reference>
<dbReference type="PANTHER" id="PTHR35271">
    <property type="entry name" value="ABC TRANSPORTER, SUBSTRATE-BINDING LIPOPROTEIN-RELATED"/>
    <property type="match status" value="1"/>
</dbReference>
<dbReference type="SUPFAM" id="SSF53822">
    <property type="entry name" value="Periplasmic binding protein-like I"/>
    <property type="match status" value="1"/>
</dbReference>